<dbReference type="Pfam" id="PF04967">
    <property type="entry name" value="HTH_10"/>
    <property type="match status" value="1"/>
</dbReference>
<name>A0A2P4NWC7_9EURY</name>
<dbReference type="Gene3D" id="1.10.10.10">
    <property type="entry name" value="Winged helix-like DNA-binding domain superfamily/Winged helix DNA-binding domain"/>
    <property type="match status" value="1"/>
</dbReference>
<evidence type="ECO:0000259" key="4">
    <source>
        <dbReference type="Pfam" id="PF15915"/>
    </source>
</evidence>
<dbReference type="RefSeq" id="WP_058565920.1">
    <property type="nucleotide sequence ID" value="NZ_LOPW02000001.1"/>
</dbReference>
<feature type="domain" description="HTH bat-type" evidence="3">
    <location>
        <begin position="157"/>
        <end position="208"/>
    </location>
</feature>
<dbReference type="PANTHER" id="PTHR34236">
    <property type="entry name" value="DIMETHYL SULFOXIDE REDUCTASE TRANSCRIPTIONAL ACTIVATOR"/>
    <property type="match status" value="1"/>
</dbReference>
<accession>A0A2P4NWC7</accession>
<dbReference type="InterPro" id="IPR007050">
    <property type="entry name" value="HTH_bacterioopsin"/>
</dbReference>
<comment type="caution">
    <text evidence="5">The sequence shown here is derived from an EMBL/GenBank/DDBJ whole genome shotgun (WGS) entry which is preliminary data.</text>
</comment>
<reference evidence="5" key="1">
    <citation type="submission" date="2017-08" db="EMBL/GenBank/DDBJ databases">
        <title>Haloferax marisrubri sp. nov., isolated from the Discovery deep brine-seawater interface in the Red Sea.</title>
        <authorList>
            <person name="Zhang G."/>
            <person name="Stingl U."/>
        </authorList>
    </citation>
    <scope>NUCLEOTIDE SEQUENCE [LARGE SCALE GENOMIC DNA]</scope>
    <source>
        <strain evidence="5">SB3</strain>
    </source>
</reference>
<feature type="domain" description="Bacterioopsin transcriptional activator GAF and HTH associated" evidence="4">
    <location>
        <begin position="6"/>
        <end position="122"/>
    </location>
</feature>
<dbReference type="InterPro" id="IPR031803">
    <property type="entry name" value="BAT_GAF/HTH-assoc"/>
</dbReference>
<evidence type="ECO:0000313" key="6">
    <source>
        <dbReference type="Proteomes" id="UP000053621"/>
    </source>
</evidence>
<organism evidence="5 6">
    <name type="scientific">Haloferax marisrubri</name>
    <dbReference type="NCBI Taxonomy" id="1544719"/>
    <lineage>
        <taxon>Archaea</taxon>
        <taxon>Methanobacteriati</taxon>
        <taxon>Methanobacteriota</taxon>
        <taxon>Stenosarchaea group</taxon>
        <taxon>Halobacteria</taxon>
        <taxon>Halobacteriales</taxon>
        <taxon>Haloferacaceae</taxon>
        <taxon>Haloferax</taxon>
    </lineage>
</organism>
<dbReference type="InterPro" id="IPR036388">
    <property type="entry name" value="WH-like_DNA-bd_sf"/>
</dbReference>
<dbReference type="PANTHER" id="PTHR34236:SF1">
    <property type="entry name" value="DIMETHYL SULFOXIDE REDUCTASE TRANSCRIPTIONAL ACTIVATOR"/>
    <property type="match status" value="1"/>
</dbReference>
<protein>
    <submittedName>
        <fullName evidence="5">Helix-turn-helix domain-containing protein</fullName>
    </submittedName>
</protein>
<keyword evidence="1" id="KW-0805">Transcription regulation</keyword>
<proteinExistence type="predicted"/>
<dbReference type="Proteomes" id="UP000053621">
    <property type="component" value="Unassembled WGS sequence"/>
</dbReference>
<dbReference type="OrthoDB" id="156233at2157"/>
<gene>
    <name evidence="5" type="ORF">AUR65_000850</name>
</gene>
<evidence type="ECO:0000256" key="1">
    <source>
        <dbReference type="ARBA" id="ARBA00023015"/>
    </source>
</evidence>
<sequence>MSCIAEFVVRSPALPLTPAIERVPAMRLDVEQSVATDPDRPVFFLWASGGDFDAFEAAMRDDDTVGDPTLMEALSDRRLYRVQVSAAPEVVVAPSGGEVGASRLDARFTVAGLHARMRFSGREGLLRYRELCRQSGLEVTVRRLSRGDDPSAERYGLSEKQRRALELAAARGYFEVPRGVALSDLADELGISPQSTSERLRRGLGQLVSATVTSEEPSGR</sequence>
<evidence type="ECO:0000313" key="5">
    <source>
        <dbReference type="EMBL" id="POG57451.1"/>
    </source>
</evidence>
<keyword evidence="6" id="KW-1185">Reference proteome</keyword>
<dbReference type="Pfam" id="PF15915">
    <property type="entry name" value="BAT"/>
    <property type="match status" value="1"/>
</dbReference>
<dbReference type="AlphaFoldDB" id="A0A2P4NWC7"/>
<keyword evidence="2" id="KW-0804">Transcription</keyword>
<evidence type="ECO:0000256" key="2">
    <source>
        <dbReference type="ARBA" id="ARBA00023163"/>
    </source>
</evidence>
<evidence type="ECO:0000259" key="3">
    <source>
        <dbReference type="Pfam" id="PF04967"/>
    </source>
</evidence>
<dbReference type="EMBL" id="LOPW02000001">
    <property type="protein sequence ID" value="POG57451.1"/>
    <property type="molecule type" value="Genomic_DNA"/>
</dbReference>